<evidence type="ECO:0000313" key="7">
    <source>
        <dbReference type="Proteomes" id="UP000007129"/>
    </source>
</evidence>
<feature type="transmembrane region" description="Helical" evidence="5">
    <location>
        <begin position="67"/>
        <end position="92"/>
    </location>
</feature>
<dbReference type="InParanoid" id="K2RKF4"/>
<keyword evidence="4 5" id="KW-0472">Membrane</keyword>
<dbReference type="PANTHER" id="PTHR23502:SF50">
    <property type="entry name" value="TRANSPORTER, PUTATIVE (AFU_ORTHOLOGUE AFUA_5G00430)-RELATED"/>
    <property type="match status" value="1"/>
</dbReference>
<dbReference type="PANTHER" id="PTHR23502">
    <property type="entry name" value="MAJOR FACILITATOR SUPERFAMILY"/>
    <property type="match status" value="1"/>
</dbReference>
<evidence type="ECO:0000256" key="2">
    <source>
        <dbReference type="ARBA" id="ARBA00022692"/>
    </source>
</evidence>
<keyword evidence="3 5" id="KW-1133">Transmembrane helix</keyword>
<evidence type="ECO:0000256" key="3">
    <source>
        <dbReference type="ARBA" id="ARBA00022989"/>
    </source>
</evidence>
<evidence type="ECO:0000313" key="6">
    <source>
        <dbReference type="EMBL" id="EKG15153.1"/>
    </source>
</evidence>
<dbReference type="HOGENOM" id="CLU_008455_13_3_1"/>
<evidence type="ECO:0000256" key="5">
    <source>
        <dbReference type="SAM" id="Phobius"/>
    </source>
</evidence>
<feature type="transmembrane region" description="Helical" evidence="5">
    <location>
        <begin position="37"/>
        <end position="55"/>
    </location>
</feature>
<keyword evidence="2 5" id="KW-0812">Transmembrane</keyword>
<evidence type="ECO:0000256" key="1">
    <source>
        <dbReference type="ARBA" id="ARBA00004141"/>
    </source>
</evidence>
<feature type="transmembrane region" description="Helical" evidence="5">
    <location>
        <begin position="12"/>
        <end position="30"/>
    </location>
</feature>
<dbReference type="eggNOG" id="KOG0255">
    <property type="taxonomic scope" value="Eukaryota"/>
</dbReference>
<organism evidence="6 7">
    <name type="scientific">Macrophomina phaseolina (strain MS6)</name>
    <name type="common">Charcoal rot fungus</name>
    <dbReference type="NCBI Taxonomy" id="1126212"/>
    <lineage>
        <taxon>Eukaryota</taxon>
        <taxon>Fungi</taxon>
        <taxon>Dikarya</taxon>
        <taxon>Ascomycota</taxon>
        <taxon>Pezizomycotina</taxon>
        <taxon>Dothideomycetes</taxon>
        <taxon>Dothideomycetes incertae sedis</taxon>
        <taxon>Botryosphaeriales</taxon>
        <taxon>Botryosphaeriaceae</taxon>
        <taxon>Macrophomina</taxon>
    </lineage>
</organism>
<evidence type="ECO:0000256" key="4">
    <source>
        <dbReference type="ARBA" id="ARBA00023136"/>
    </source>
</evidence>
<sequence length="381" mass="41599">MGLTFEQLNNAQSANLAGLAMGCVFFIPLTKKYGRRSTYVVSTAVMAAIAWWSTYMKTTAELFLTNLFFGLAGATNETIVQMTVSGGTSFLLPRMRISSSELRRSCPYLQIADMFFLHQRGTANAIYLTAVMVGSFLTPMAAGVQAQSQGWRKSYLALAISLSVLFAIFLVGYEETKYVPVVHGLSTTLEVGAGQAKNNDDGTKKPVELQGTALELTASKPGVSTNVPLNSYRQRLRWITPTSESLLKIAYFPIYVIVLPHVMYAALQYASGVCWLVIQASILSIVFSKPPYNFSTAGIGLMSLGPFVGNLLGSFYTGLLTDRSIRWLAKRNGGYYEPEMRLYLLLPPAILMAGGQIMFGITTDRVSALHRGKTELGTDCA</sequence>
<dbReference type="GO" id="GO:0005886">
    <property type="term" value="C:plasma membrane"/>
    <property type="evidence" value="ECO:0007669"/>
    <property type="project" value="TreeGrafter"/>
</dbReference>
<dbReference type="Pfam" id="PF07690">
    <property type="entry name" value="MFS_1"/>
    <property type="match status" value="1"/>
</dbReference>
<dbReference type="Gene3D" id="1.20.1250.20">
    <property type="entry name" value="MFS general substrate transporter like domains"/>
    <property type="match status" value="1"/>
</dbReference>
<dbReference type="STRING" id="1126212.K2RKF4"/>
<name>K2RKF4_MACPH</name>
<dbReference type="VEuPathDB" id="FungiDB:MPH_07669"/>
<proteinExistence type="predicted"/>
<reference evidence="6 7" key="1">
    <citation type="journal article" date="2012" name="BMC Genomics">
        <title>Tools to kill: Genome of one of the most destructive plant pathogenic fungi Macrophomina phaseolina.</title>
        <authorList>
            <person name="Islam M.S."/>
            <person name="Haque M.S."/>
            <person name="Islam M.M."/>
            <person name="Emdad E.M."/>
            <person name="Halim A."/>
            <person name="Hossen Q.M.M."/>
            <person name="Hossain M.Z."/>
            <person name="Ahmed B."/>
            <person name="Rahim S."/>
            <person name="Rahman M.S."/>
            <person name="Alam M.M."/>
            <person name="Hou S."/>
            <person name="Wan X."/>
            <person name="Saito J.A."/>
            <person name="Alam M."/>
        </authorList>
    </citation>
    <scope>NUCLEOTIDE SEQUENCE [LARGE SCALE GENOMIC DNA]</scope>
    <source>
        <strain evidence="6 7">MS6</strain>
    </source>
</reference>
<feature type="transmembrane region" description="Helical" evidence="5">
    <location>
        <begin position="154"/>
        <end position="173"/>
    </location>
</feature>
<gene>
    <name evidence="6" type="ORF">MPH_07669</name>
</gene>
<feature type="transmembrane region" description="Helical" evidence="5">
    <location>
        <begin position="124"/>
        <end position="142"/>
    </location>
</feature>
<dbReference type="Proteomes" id="UP000007129">
    <property type="component" value="Unassembled WGS sequence"/>
</dbReference>
<dbReference type="OrthoDB" id="5215911at2759"/>
<comment type="subcellular location">
    <subcellularLocation>
        <location evidence="1">Membrane</location>
        <topology evidence="1">Multi-pass membrane protein</topology>
    </subcellularLocation>
</comment>
<dbReference type="InterPro" id="IPR011701">
    <property type="entry name" value="MFS"/>
</dbReference>
<feature type="transmembrane region" description="Helical" evidence="5">
    <location>
        <begin position="299"/>
        <end position="320"/>
    </location>
</feature>
<feature type="transmembrane region" description="Helical" evidence="5">
    <location>
        <begin position="245"/>
        <end position="263"/>
    </location>
</feature>
<feature type="transmembrane region" description="Helical" evidence="5">
    <location>
        <begin position="340"/>
        <end position="361"/>
    </location>
</feature>
<dbReference type="InterPro" id="IPR036259">
    <property type="entry name" value="MFS_trans_sf"/>
</dbReference>
<dbReference type="EMBL" id="AHHD01000325">
    <property type="protein sequence ID" value="EKG15153.1"/>
    <property type="molecule type" value="Genomic_DNA"/>
</dbReference>
<protein>
    <submittedName>
        <fullName evidence="6">Major facilitator superfamily</fullName>
    </submittedName>
</protein>
<accession>K2RKF4</accession>
<dbReference type="GO" id="GO:0022857">
    <property type="term" value="F:transmembrane transporter activity"/>
    <property type="evidence" value="ECO:0007669"/>
    <property type="project" value="InterPro"/>
</dbReference>
<dbReference type="SUPFAM" id="SSF103473">
    <property type="entry name" value="MFS general substrate transporter"/>
    <property type="match status" value="1"/>
</dbReference>
<comment type="caution">
    <text evidence="6">The sequence shown here is derived from an EMBL/GenBank/DDBJ whole genome shotgun (WGS) entry which is preliminary data.</text>
</comment>
<dbReference type="AlphaFoldDB" id="K2RKF4"/>